<dbReference type="AlphaFoldDB" id="A0A7I7VME1"/>
<dbReference type="KEGG" id="mdr:MDOR_03890"/>
<dbReference type="Gene3D" id="1.10.10.2390">
    <property type="match status" value="1"/>
</dbReference>
<evidence type="ECO:0000313" key="3">
    <source>
        <dbReference type="Proteomes" id="UP000467201"/>
    </source>
</evidence>
<evidence type="ECO:0000256" key="1">
    <source>
        <dbReference type="SAM" id="MobiDB-lite"/>
    </source>
</evidence>
<dbReference type="EMBL" id="AP022605">
    <property type="protein sequence ID" value="BBZ06220.1"/>
    <property type="molecule type" value="Genomic_DNA"/>
</dbReference>
<protein>
    <submittedName>
        <fullName evidence="2">Uncharacterized protein</fullName>
    </submittedName>
</protein>
<feature type="region of interest" description="Disordered" evidence="1">
    <location>
        <begin position="1"/>
        <end position="29"/>
    </location>
</feature>
<accession>A0A7I7VME1</accession>
<name>A0A7I7VME1_9MYCO</name>
<sequence>MRPTAGLASRPGRNQGPNHRPPSPTPSAGVTIDCLRAKLFGMPGKVTHVPNFLASILAWITADMPAPAETDRVRERLAAGSWPLDDRESGEGA</sequence>
<evidence type="ECO:0000313" key="2">
    <source>
        <dbReference type="EMBL" id="BBZ06220.1"/>
    </source>
</evidence>
<dbReference type="Proteomes" id="UP000467201">
    <property type="component" value="Chromosome"/>
</dbReference>
<gene>
    <name evidence="2" type="ORF">MDOR_03890</name>
</gene>
<reference evidence="2 3" key="1">
    <citation type="journal article" date="2019" name="Emerg. Microbes Infect.">
        <title>Comprehensive subspecies identification of 175 nontuberculous mycobacteria species based on 7547 genomic profiles.</title>
        <authorList>
            <person name="Matsumoto Y."/>
            <person name="Kinjo T."/>
            <person name="Motooka D."/>
            <person name="Nabeya D."/>
            <person name="Jung N."/>
            <person name="Uechi K."/>
            <person name="Horii T."/>
            <person name="Iida T."/>
            <person name="Fujita J."/>
            <person name="Nakamura S."/>
        </authorList>
    </citation>
    <scope>NUCLEOTIDE SEQUENCE [LARGE SCALE GENOMIC DNA]</scope>
    <source>
        <strain evidence="2 3">JCM 12405</strain>
    </source>
</reference>
<proteinExistence type="predicted"/>
<organism evidence="2 3">
    <name type="scientific">Mycolicibacterium doricum</name>
    <dbReference type="NCBI Taxonomy" id="126673"/>
    <lineage>
        <taxon>Bacteria</taxon>
        <taxon>Bacillati</taxon>
        <taxon>Actinomycetota</taxon>
        <taxon>Actinomycetes</taxon>
        <taxon>Mycobacteriales</taxon>
        <taxon>Mycobacteriaceae</taxon>
        <taxon>Mycolicibacterium</taxon>
    </lineage>
</organism>